<organism evidence="2 3">
    <name type="scientific">Paxillus rubicundulus Ve08.2h10</name>
    <dbReference type="NCBI Taxonomy" id="930991"/>
    <lineage>
        <taxon>Eukaryota</taxon>
        <taxon>Fungi</taxon>
        <taxon>Dikarya</taxon>
        <taxon>Basidiomycota</taxon>
        <taxon>Agaricomycotina</taxon>
        <taxon>Agaricomycetes</taxon>
        <taxon>Agaricomycetidae</taxon>
        <taxon>Boletales</taxon>
        <taxon>Paxilineae</taxon>
        <taxon>Paxillaceae</taxon>
        <taxon>Paxillus</taxon>
    </lineage>
</organism>
<reference evidence="3" key="2">
    <citation type="submission" date="2015-01" db="EMBL/GenBank/DDBJ databases">
        <title>Evolutionary Origins and Diversification of the Mycorrhizal Mutualists.</title>
        <authorList>
            <consortium name="DOE Joint Genome Institute"/>
            <consortium name="Mycorrhizal Genomics Consortium"/>
            <person name="Kohler A."/>
            <person name="Kuo A."/>
            <person name="Nagy L.G."/>
            <person name="Floudas D."/>
            <person name="Copeland A."/>
            <person name="Barry K.W."/>
            <person name="Cichocki N."/>
            <person name="Veneault-Fourrey C."/>
            <person name="LaButti K."/>
            <person name="Lindquist E.A."/>
            <person name="Lipzen A."/>
            <person name="Lundell T."/>
            <person name="Morin E."/>
            <person name="Murat C."/>
            <person name="Riley R."/>
            <person name="Ohm R."/>
            <person name="Sun H."/>
            <person name="Tunlid A."/>
            <person name="Henrissat B."/>
            <person name="Grigoriev I.V."/>
            <person name="Hibbett D.S."/>
            <person name="Martin F."/>
        </authorList>
    </citation>
    <scope>NUCLEOTIDE SEQUENCE [LARGE SCALE GENOMIC DNA]</scope>
    <source>
        <strain evidence="3">Ve08.2h10</strain>
    </source>
</reference>
<evidence type="ECO:0000256" key="1">
    <source>
        <dbReference type="SAM" id="MobiDB-lite"/>
    </source>
</evidence>
<dbReference type="AlphaFoldDB" id="A0A0D0DA72"/>
<dbReference type="EMBL" id="KN825933">
    <property type="protein sequence ID" value="KIK80786.1"/>
    <property type="molecule type" value="Genomic_DNA"/>
</dbReference>
<sequence length="81" mass="9256">MTTNRMFQGHLYLNTVRHEPAVSVVSRRRNDDTECRGRTLAPLSESPPDFPAKFIVINFGHPAHSIMALKRTVSPHRNCDR</sequence>
<feature type="compositionally biased region" description="Basic and acidic residues" evidence="1">
    <location>
        <begin position="28"/>
        <end position="37"/>
    </location>
</feature>
<keyword evidence="3" id="KW-1185">Reference proteome</keyword>
<accession>A0A0D0DA72</accession>
<dbReference type="HOGENOM" id="CLU_2574551_0_0_1"/>
<proteinExistence type="predicted"/>
<dbReference type="InParanoid" id="A0A0D0DA72"/>
<feature type="region of interest" description="Disordered" evidence="1">
    <location>
        <begin position="24"/>
        <end position="43"/>
    </location>
</feature>
<evidence type="ECO:0000313" key="2">
    <source>
        <dbReference type="EMBL" id="KIK80786.1"/>
    </source>
</evidence>
<protein>
    <submittedName>
        <fullName evidence="2">Uncharacterized protein</fullName>
    </submittedName>
</protein>
<gene>
    <name evidence="2" type="ORF">PAXRUDRAFT_833339</name>
</gene>
<dbReference type="Proteomes" id="UP000054538">
    <property type="component" value="Unassembled WGS sequence"/>
</dbReference>
<reference evidence="2 3" key="1">
    <citation type="submission" date="2014-04" db="EMBL/GenBank/DDBJ databases">
        <authorList>
            <consortium name="DOE Joint Genome Institute"/>
            <person name="Kuo A."/>
            <person name="Kohler A."/>
            <person name="Jargeat P."/>
            <person name="Nagy L.G."/>
            <person name="Floudas D."/>
            <person name="Copeland A."/>
            <person name="Barry K.W."/>
            <person name="Cichocki N."/>
            <person name="Veneault-Fourrey C."/>
            <person name="LaButti K."/>
            <person name="Lindquist E.A."/>
            <person name="Lipzen A."/>
            <person name="Lundell T."/>
            <person name="Morin E."/>
            <person name="Murat C."/>
            <person name="Sun H."/>
            <person name="Tunlid A."/>
            <person name="Henrissat B."/>
            <person name="Grigoriev I.V."/>
            <person name="Hibbett D.S."/>
            <person name="Martin F."/>
            <person name="Nordberg H.P."/>
            <person name="Cantor M.N."/>
            <person name="Hua S.X."/>
        </authorList>
    </citation>
    <scope>NUCLEOTIDE SEQUENCE [LARGE SCALE GENOMIC DNA]</scope>
    <source>
        <strain evidence="2 3">Ve08.2h10</strain>
    </source>
</reference>
<name>A0A0D0DA72_9AGAM</name>
<evidence type="ECO:0000313" key="3">
    <source>
        <dbReference type="Proteomes" id="UP000054538"/>
    </source>
</evidence>